<sequence>MKKIIKLIPILCLVLVLGCDSDDDNARFSNDPTTGWVEFATPTSGQTITIITEQVVLPVSVRVPNFQDGITINYVIEPVQGDFNSILTTGTSISLPAAQATAEGSPFVGNIELDFSGVSELNEVVIFDVVITSTDINSVGVGLSNSIVSYRISTPCPLDVAAIEGTYDVDEVFTSGVNAGLSLAAAFGESYQVEISLDPTDLTQTIFILTNSIGFNQFFVDGSTATLDTCNGTITFSDPLNLGDFADMVVEVTSYTESPAVMIADGPLGNFGPYQFILTKQ</sequence>
<dbReference type="Proteomes" id="UP000321938">
    <property type="component" value="Unassembled WGS sequence"/>
</dbReference>
<evidence type="ECO:0000313" key="2">
    <source>
        <dbReference type="EMBL" id="TXE15552.1"/>
    </source>
</evidence>
<feature type="chain" id="PRO_5023049264" description="Calx-beta domain-containing protein" evidence="1">
    <location>
        <begin position="22"/>
        <end position="281"/>
    </location>
</feature>
<organism evidence="2 3">
    <name type="scientific">Psychroserpens burtonensis</name>
    <dbReference type="NCBI Taxonomy" id="49278"/>
    <lineage>
        <taxon>Bacteria</taxon>
        <taxon>Pseudomonadati</taxon>
        <taxon>Bacteroidota</taxon>
        <taxon>Flavobacteriia</taxon>
        <taxon>Flavobacteriales</taxon>
        <taxon>Flavobacteriaceae</taxon>
        <taxon>Psychroserpens</taxon>
    </lineage>
</organism>
<evidence type="ECO:0000256" key="1">
    <source>
        <dbReference type="SAM" id="SignalP"/>
    </source>
</evidence>
<accession>A0A5C7B6E7</accession>
<keyword evidence="3" id="KW-1185">Reference proteome</keyword>
<evidence type="ECO:0008006" key="4">
    <source>
        <dbReference type="Google" id="ProtNLM"/>
    </source>
</evidence>
<dbReference type="AlphaFoldDB" id="A0A5C7B6E7"/>
<gene>
    <name evidence="2" type="ORF">ES692_16060</name>
</gene>
<dbReference type="RefSeq" id="WP_028871487.1">
    <property type="nucleotide sequence ID" value="NZ_VOSB01000029.1"/>
</dbReference>
<dbReference type="OrthoDB" id="1435927at2"/>
<protein>
    <recommendedName>
        <fullName evidence="4">Calx-beta domain-containing protein</fullName>
    </recommendedName>
</protein>
<feature type="signal peptide" evidence="1">
    <location>
        <begin position="1"/>
        <end position="21"/>
    </location>
</feature>
<dbReference type="STRING" id="1123037.GCA_000425305_01514"/>
<dbReference type="EMBL" id="VOSB01000029">
    <property type="protein sequence ID" value="TXE15552.1"/>
    <property type="molecule type" value="Genomic_DNA"/>
</dbReference>
<proteinExistence type="predicted"/>
<evidence type="ECO:0000313" key="3">
    <source>
        <dbReference type="Proteomes" id="UP000321938"/>
    </source>
</evidence>
<keyword evidence="1" id="KW-0732">Signal</keyword>
<reference evidence="2 3" key="1">
    <citation type="submission" date="2019-08" db="EMBL/GenBank/DDBJ databases">
        <title>Genome of Psychroserpens burtonensis ACAM 167.</title>
        <authorList>
            <person name="Bowman J.P."/>
        </authorList>
    </citation>
    <scope>NUCLEOTIDE SEQUENCE [LARGE SCALE GENOMIC DNA]</scope>
    <source>
        <strain evidence="2 3">ACAM 167</strain>
    </source>
</reference>
<name>A0A5C7B6E7_9FLAO</name>
<dbReference type="PROSITE" id="PS51257">
    <property type="entry name" value="PROKAR_LIPOPROTEIN"/>
    <property type="match status" value="1"/>
</dbReference>
<comment type="caution">
    <text evidence="2">The sequence shown here is derived from an EMBL/GenBank/DDBJ whole genome shotgun (WGS) entry which is preliminary data.</text>
</comment>